<dbReference type="InterPro" id="IPR050741">
    <property type="entry name" value="Acyl-CoA_dehydrogenase"/>
</dbReference>
<dbReference type="FunFam" id="2.40.110.10:FF:000002">
    <property type="entry name" value="Acyl-CoA dehydrogenase fadE12"/>
    <property type="match status" value="1"/>
</dbReference>
<evidence type="ECO:0000256" key="4">
    <source>
        <dbReference type="ARBA" id="ARBA00022630"/>
    </source>
</evidence>
<name>A0A8H9IV24_9PSEU</name>
<dbReference type="InterPro" id="IPR037069">
    <property type="entry name" value="AcylCoA_DH/ox_N_sf"/>
</dbReference>
<dbReference type="PANTHER" id="PTHR48083:SF13">
    <property type="entry name" value="ACYL-COA DEHYDROGENASE FAMILY MEMBER 11"/>
    <property type="match status" value="1"/>
</dbReference>
<dbReference type="SUPFAM" id="SSF47203">
    <property type="entry name" value="Acyl-CoA dehydrogenase C-terminal domain-like"/>
    <property type="match status" value="1"/>
</dbReference>
<dbReference type="GO" id="GO:0050660">
    <property type="term" value="F:flavin adenine dinucleotide binding"/>
    <property type="evidence" value="ECO:0007669"/>
    <property type="project" value="InterPro"/>
</dbReference>
<keyword evidence="5 7" id="KW-0274">FAD</keyword>
<dbReference type="GO" id="GO:0033539">
    <property type="term" value="P:fatty acid beta-oxidation using acyl-CoA dehydrogenase"/>
    <property type="evidence" value="ECO:0007669"/>
    <property type="project" value="TreeGrafter"/>
</dbReference>
<evidence type="ECO:0000313" key="12">
    <source>
        <dbReference type="Proteomes" id="UP000658656"/>
    </source>
</evidence>
<evidence type="ECO:0000259" key="8">
    <source>
        <dbReference type="Pfam" id="PF00441"/>
    </source>
</evidence>
<sequence length="399" mass="44507">MSFEVPESVRPIRRRVLDFLETHVYPAEQTLLGGGEQGRDVLRELEEKAKSDGLWALGHPRHLGGGGLSMLDYAYVNEVIGRSEPATQVFGTTTLQTVLMLDPVATDEQRERWVLPSVAGDLRLAFAMTEPGVSSSDPTQFTTTARLENDEWVLTGRKWFISAADRSAATIVMARTEPDAPAHEAFSMILVERDTPGYDLVRDIEVMGMRGVMSGHFEIEFDNARVPAANIIGGRGDGFKLAQQRLGPGRIFHCMRWLGSAQRAFDYLCERANSRTLKGEPLARKQLVQKFVFDSYQELKASRLLVLDAAAKLDSGDQARVELSSVKVHCAQTVHNVIDRAMQVWGAEGMSNLLPLEAMYREARFGRVVDGPDEVHVQRVATRILRSYENGEGWDFGER</sequence>
<dbReference type="EMBL" id="BNAV01000001">
    <property type="protein sequence ID" value="GHF36668.1"/>
    <property type="molecule type" value="Genomic_DNA"/>
</dbReference>
<dbReference type="OrthoDB" id="8876745at2"/>
<dbReference type="GO" id="GO:0005737">
    <property type="term" value="C:cytoplasm"/>
    <property type="evidence" value="ECO:0007669"/>
    <property type="project" value="TreeGrafter"/>
</dbReference>
<evidence type="ECO:0000256" key="1">
    <source>
        <dbReference type="ARBA" id="ARBA00001974"/>
    </source>
</evidence>
<evidence type="ECO:0000256" key="3">
    <source>
        <dbReference type="ARBA" id="ARBA00011738"/>
    </source>
</evidence>
<dbReference type="SUPFAM" id="SSF56645">
    <property type="entry name" value="Acyl-CoA dehydrogenase NM domain-like"/>
    <property type="match status" value="1"/>
</dbReference>
<dbReference type="Pfam" id="PF02770">
    <property type="entry name" value="Acyl-CoA_dh_M"/>
    <property type="match status" value="1"/>
</dbReference>
<protein>
    <submittedName>
        <fullName evidence="11">Acyl-CoA dehydrogenase</fullName>
    </submittedName>
</protein>
<dbReference type="PANTHER" id="PTHR48083">
    <property type="entry name" value="MEDIUM-CHAIN SPECIFIC ACYL-COA DEHYDROGENASE, MITOCHONDRIAL-RELATED"/>
    <property type="match status" value="1"/>
</dbReference>
<evidence type="ECO:0000313" key="11">
    <source>
        <dbReference type="EMBL" id="GHF36668.1"/>
    </source>
</evidence>
<comment type="subunit">
    <text evidence="3">Homodimer.</text>
</comment>
<proteinExistence type="inferred from homology"/>
<dbReference type="InterPro" id="IPR013786">
    <property type="entry name" value="AcylCoA_DH/ox_N"/>
</dbReference>
<keyword evidence="12" id="KW-1185">Reference proteome</keyword>
<comment type="cofactor">
    <cofactor evidence="1 7">
        <name>FAD</name>
        <dbReference type="ChEBI" id="CHEBI:57692"/>
    </cofactor>
</comment>
<keyword evidence="6 7" id="KW-0560">Oxidoreductase</keyword>
<feature type="domain" description="Acyl-CoA dehydrogenase/oxidase N-terminal" evidence="10">
    <location>
        <begin position="10"/>
        <end position="120"/>
    </location>
</feature>
<accession>A0A8H9IV24</accession>
<evidence type="ECO:0000256" key="5">
    <source>
        <dbReference type="ARBA" id="ARBA00022827"/>
    </source>
</evidence>
<evidence type="ECO:0000256" key="7">
    <source>
        <dbReference type="RuleBase" id="RU362125"/>
    </source>
</evidence>
<evidence type="ECO:0000256" key="6">
    <source>
        <dbReference type="ARBA" id="ARBA00023002"/>
    </source>
</evidence>
<dbReference type="InterPro" id="IPR006091">
    <property type="entry name" value="Acyl-CoA_Oxase/DH_mid-dom"/>
</dbReference>
<evidence type="ECO:0000259" key="10">
    <source>
        <dbReference type="Pfam" id="PF02771"/>
    </source>
</evidence>
<gene>
    <name evidence="11" type="ORF">GCM10017566_07220</name>
</gene>
<comment type="caution">
    <text evidence="11">The sequence shown here is derived from an EMBL/GenBank/DDBJ whole genome shotgun (WGS) entry which is preliminary data.</text>
</comment>
<comment type="similarity">
    <text evidence="2 7">Belongs to the acyl-CoA dehydrogenase family.</text>
</comment>
<organism evidence="11 12">
    <name type="scientific">Amycolatopsis bartoniae</name>
    <dbReference type="NCBI Taxonomy" id="941986"/>
    <lineage>
        <taxon>Bacteria</taxon>
        <taxon>Bacillati</taxon>
        <taxon>Actinomycetota</taxon>
        <taxon>Actinomycetes</taxon>
        <taxon>Pseudonocardiales</taxon>
        <taxon>Pseudonocardiaceae</taxon>
        <taxon>Amycolatopsis</taxon>
    </lineage>
</organism>
<keyword evidence="4 7" id="KW-0285">Flavoprotein</keyword>
<dbReference type="AlphaFoldDB" id="A0A8H9IV24"/>
<dbReference type="RefSeq" id="WP_145936323.1">
    <property type="nucleotide sequence ID" value="NZ_BNAV01000001.1"/>
</dbReference>
<feature type="domain" description="Acyl-CoA dehydrogenase/oxidase C-terminal" evidence="8">
    <location>
        <begin position="236"/>
        <end position="385"/>
    </location>
</feature>
<dbReference type="InterPro" id="IPR009100">
    <property type="entry name" value="AcylCoA_DH/oxidase_NM_dom_sf"/>
</dbReference>
<dbReference type="InterPro" id="IPR036250">
    <property type="entry name" value="AcylCo_DH-like_C"/>
</dbReference>
<reference evidence="11" key="1">
    <citation type="journal article" date="2014" name="Int. J. Syst. Evol. Microbiol.">
        <title>Complete genome sequence of Corynebacterium casei LMG S-19264T (=DSM 44701T), isolated from a smear-ripened cheese.</title>
        <authorList>
            <consortium name="US DOE Joint Genome Institute (JGI-PGF)"/>
            <person name="Walter F."/>
            <person name="Albersmeier A."/>
            <person name="Kalinowski J."/>
            <person name="Ruckert C."/>
        </authorList>
    </citation>
    <scope>NUCLEOTIDE SEQUENCE</scope>
    <source>
        <strain evidence="11">CGMCC 4.7679</strain>
    </source>
</reference>
<dbReference type="Gene3D" id="1.20.140.10">
    <property type="entry name" value="Butyryl-CoA Dehydrogenase, subunit A, domain 3"/>
    <property type="match status" value="1"/>
</dbReference>
<evidence type="ECO:0000259" key="9">
    <source>
        <dbReference type="Pfam" id="PF02770"/>
    </source>
</evidence>
<evidence type="ECO:0000256" key="2">
    <source>
        <dbReference type="ARBA" id="ARBA00009347"/>
    </source>
</evidence>
<dbReference type="Gene3D" id="1.10.540.10">
    <property type="entry name" value="Acyl-CoA dehydrogenase/oxidase, N-terminal domain"/>
    <property type="match status" value="1"/>
</dbReference>
<reference evidence="11" key="2">
    <citation type="submission" date="2020-09" db="EMBL/GenBank/DDBJ databases">
        <authorList>
            <person name="Sun Q."/>
            <person name="Zhou Y."/>
        </authorList>
    </citation>
    <scope>NUCLEOTIDE SEQUENCE</scope>
    <source>
        <strain evidence="11">CGMCC 4.7679</strain>
    </source>
</reference>
<dbReference type="Pfam" id="PF00441">
    <property type="entry name" value="Acyl-CoA_dh_1"/>
    <property type="match status" value="1"/>
</dbReference>
<dbReference type="Proteomes" id="UP000658656">
    <property type="component" value="Unassembled WGS sequence"/>
</dbReference>
<dbReference type="InterPro" id="IPR046373">
    <property type="entry name" value="Acyl-CoA_Oxase/DH_mid-dom_sf"/>
</dbReference>
<dbReference type="InterPro" id="IPR009075">
    <property type="entry name" value="AcylCo_DH/oxidase_C"/>
</dbReference>
<feature type="domain" description="Acyl-CoA oxidase/dehydrogenase middle" evidence="9">
    <location>
        <begin position="125"/>
        <end position="220"/>
    </location>
</feature>
<dbReference type="GO" id="GO:0003995">
    <property type="term" value="F:acyl-CoA dehydrogenase activity"/>
    <property type="evidence" value="ECO:0007669"/>
    <property type="project" value="TreeGrafter"/>
</dbReference>
<dbReference type="Pfam" id="PF02771">
    <property type="entry name" value="Acyl-CoA_dh_N"/>
    <property type="match status" value="1"/>
</dbReference>
<dbReference type="Gene3D" id="2.40.110.10">
    <property type="entry name" value="Butyryl-CoA Dehydrogenase, subunit A, domain 2"/>
    <property type="match status" value="1"/>
</dbReference>